<accession>A0AA37HGA1</accession>
<keyword evidence="2" id="KW-1185">Reference proteome</keyword>
<organism evidence="1 2">
    <name type="scientific">Methylobacterium frigidaeris</name>
    <dbReference type="NCBI Taxonomy" id="2038277"/>
    <lineage>
        <taxon>Bacteria</taxon>
        <taxon>Pseudomonadati</taxon>
        <taxon>Pseudomonadota</taxon>
        <taxon>Alphaproteobacteria</taxon>
        <taxon>Hyphomicrobiales</taxon>
        <taxon>Methylobacteriaceae</taxon>
        <taxon>Methylobacterium</taxon>
    </lineage>
</organism>
<reference evidence="1" key="2">
    <citation type="submission" date="2021-08" db="EMBL/GenBank/DDBJ databases">
        <authorList>
            <person name="Tani A."/>
            <person name="Ola A."/>
            <person name="Ogura Y."/>
            <person name="Katsura K."/>
            <person name="Hayashi T."/>
        </authorList>
    </citation>
    <scope>NUCLEOTIDE SEQUENCE</scope>
    <source>
        <strain evidence="1">JCM 32048</strain>
    </source>
</reference>
<protein>
    <submittedName>
        <fullName evidence="1">Uncharacterized protein</fullName>
    </submittedName>
</protein>
<dbReference type="Proteomes" id="UP001055286">
    <property type="component" value="Unassembled WGS sequence"/>
</dbReference>
<proteinExistence type="predicted"/>
<dbReference type="EMBL" id="BPQJ01000033">
    <property type="protein sequence ID" value="GJD65014.1"/>
    <property type="molecule type" value="Genomic_DNA"/>
</dbReference>
<comment type="caution">
    <text evidence="1">The sequence shown here is derived from an EMBL/GenBank/DDBJ whole genome shotgun (WGS) entry which is preliminary data.</text>
</comment>
<evidence type="ECO:0000313" key="1">
    <source>
        <dbReference type="EMBL" id="GJD65014.1"/>
    </source>
</evidence>
<reference evidence="1" key="1">
    <citation type="journal article" date="2016" name="Front. Microbiol.">
        <title>Genome Sequence of the Piezophilic, Mesophilic Sulfate-Reducing Bacterium Desulfovibrio indicus J2T.</title>
        <authorList>
            <person name="Cao J."/>
            <person name="Maignien L."/>
            <person name="Shao Z."/>
            <person name="Alain K."/>
            <person name="Jebbar M."/>
        </authorList>
    </citation>
    <scope>NUCLEOTIDE SEQUENCE</scope>
    <source>
        <strain evidence="1">JCM 32048</strain>
    </source>
</reference>
<gene>
    <name evidence="1" type="ORF">MPEAHAMD_5200</name>
</gene>
<dbReference type="AlphaFoldDB" id="A0AA37HGA1"/>
<name>A0AA37HGA1_9HYPH</name>
<evidence type="ECO:0000313" key="2">
    <source>
        <dbReference type="Proteomes" id="UP001055286"/>
    </source>
</evidence>
<sequence>MRRTHSFAERDILRNCGRGNADAGMSDLATGRVLEIEADGDDTIEGNVAGRSGRMVWGGASRPARPRCS</sequence>